<keyword evidence="4" id="KW-0689">Ribosomal protein</keyword>
<keyword evidence="8" id="KW-0175">Coiled coil</keyword>
<comment type="function">
    <text evidence="1">Plays an important role in the elongation step of protein synthesis.</text>
</comment>
<evidence type="ECO:0000256" key="5">
    <source>
        <dbReference type="ARBA" id="ARBA00023274"/>
    </source>
</evidence>
<evidence type="ECO:0000256" key="2">
    <source>
        <dbReference type="ARBA" id="ARBA00005436"/>
    </source>
</evidence>
<dbReference type="GO" id="GO:0010314">
    <property type="term" value="F:phosphatidylinositol-5-phosphate binding"/>
    <property type="evidence" value="ECO:0007669"/>
    <property type="project" value="TreeGrafter"/>
</dbReference>
<proteinExistence type="inferred from homology"/>
<dbReference type="GO" id="GO:0002182">
    <property type="term" value="P:cytoplasmic translational elongation"/>
    <property type="evidence" value="ECO:0007669"/>
    <property type="project" value="InterPro"/>
</dbReference>
<dbReference type="Gene3D" id="1.10.10.1410">
    <property type="match status" value="1"/>
</dbReference>
<name>A0AAF5DE57_STRER</name>
<dbReference type="GO" id="GO:0080025">
    <property type="term" value="F:phosphatidylinositol-3,5-bisphosphate binding"/>
    <property type="evidence" value="ECO:0007669"/>
    <property type="project" value="TreeGrafter"/>
</dbReference>
<dbReference type="InterPro" id="IPR044076">
    <property type="entry name" value="Ribosomal_P2"/>
</dbReference>
<dbReference type="HAMAP" id="MF_01478">
    <property type="entry name" value="Ribosomal_L12_arch"/>
    <property type="match status" value="1"/>
</dbReference>
<comment type="similarity">
    <text evidence="2">Belongs to the eukaryotic ribosomal protein P1/P2 family.</text>
</comment>
<evidence type="ECO:0000256" key="8">
    <source>
        <dbReference type="SAM" id="Coils"/>
    </source>
</evidence>
<dbReference type="Pfam" id="PF00428">
    <property type="entry name" value="Ribosomal_60s"/>
    <property type="match status" value="1"/>
</dbReference>
<dbReference type="FunFam" id="1.10.10.1410:FF:000002">
    <property type="entry name" value="60S acidic ribosomal protein P2"/>
    <property type="match status" value="1"/>
</dbReference>
<evidence type="ECO:0000256" key="6">
    <source>
        <dbReference type="ARBA" id="ARBA00035301"/>
    </source>
</evidence>
<protein>
    <recommendedName>
        <fullName evidence="6">Large ribosomal subunit protein P2</fullName>
    </recommendedName>
    <alternativeName>
        <fullName evidence="7">60S acidic ribosomal protein P2</fullName>
    </alternativeName>
</protein>
<evidence type="ECO:0000256" key="4">
    <source>
        <dbReference type="ARBA" id="ARBA00022980"/>
    </source>
</evidence>
<dbReference type="PANTHER" id="PTHR46607">
    <property type="entry name" value="SEC14 DOMAIN AND SPECTRIN REPEAT-CONTAINING PROTEIN 1"/>
    <property type="match status" value="1"/>
</dbReference>
<dbReference type="AlphaFoldDB" id="A0AAF5DE57"/>
<evidence type="ECO:0000256" key="1">
    <source>
        <dbReference type="ARBA" id="ARBA00003362"/>
    </source>
</evidence>
<evidence type="ECO:0000313" key="10">
    <source>
        <dbReference type="Proteomes" id="UP000035681"/>
    </source>
</evidence>
<dbReference type="InterPro" id="IPR027534">
    <property type="entry name" value="Ribosomal_P1/P2"/>
</dbReference>
<reference evidence="11" key="1">
    <citation type="submission" date="2024-02" db="UniProtKB">
        <authorList>
            <consortium name="WormBaseParasite"/>
        </authorList>
    </citation>
    <scope>IDENTIFICATION</scope>
</reference>
<evidence type="ECO:0000259" key="9">
    <source>
        <dbReference type="Pfam" id="PF24915"/>
    </source>
</evidence>
<dbReference type="GO" id="GO:0003735">
    <property type="term" value="F:structural constituent of ribosome"/>
    <property type="evidence" value="ECO:0007669"/>
    <property type="project" value="InterPro"/>
</dbReference>
<dbReference type="Pfam" id="PF24915">
    <property type="entry name" value="Spectrin_SESTD1"/>
    <property type="match status" value="1"/>
</dbReference>
<dbReference type="CDD" id="cd05833">
    <property type="entry name" value="Ribosomal_P2"/>
    <property type="match status" value="1"/>
</dbReference>
<dbReference type="GO" id="GO:0043325">
    <property type="term" value="F:phosphatidylinositol-3,4-bisphosphate binding"/>
    <property type="evidence" value="ECO:0007669"/>
    <property type="project" value="TreeGrafter"/>
</dbReference>
<keyword evidence="5" id="KW-0687">Ribonucleoprotein</keyword>
<dbReference type="GO" id="GO:0022625">
    <property type="term" value="C:cytosolic large ribosomal subunit"/>
    <property type="evidence" value="ECO:0007669"/>
    <property type="project" value="InterPro"/>
</dbReference>
<dbReference type="InterPro" id="IPR056804">
    <property type="entry name" value="Spectrin_SESTD1"/>
</dbReference>
<dbReference type="Proteomes" id="UP000035681">
    <property type="component" value="Unplaced"/>
</dbReference>
<dbReference type="GO" id="GO:0070273">
    <property type="term" value="F:phosphatidylinositol-4-phosphate binding"/>
    <property type="evidence" value="ECO:0007669"/>
    <property type="project" value="TreeGrafter"/>
</dbReference>
<accession>A0AAF5DE57</accession>
<dbReference type="PANTHER" id="PTHR46607:SF1">
    <property type="entry name" value="SEC14 DOMAIN AND SPECTRIN REPEAT-CONTAINING PROTEIN 1"/>
    <property type="match status" value="1"/>
</dbReference>
<feature type="domain" description="SESTD1-like spectrin repeats region" evidence="9">
    <location>
        <begin position="491"/>
        <end position="594"/>
    </location>
</feature>
<keyword evidence="10" id="KW-1185">Reference proteome</keyword>
<evidence type="ECO:0000313" key="11">
    <source>
        <dbReference type="WBParaSite" id="TCONS_00010942.p1"/>
    </source>
</evidence>
<dbReference type="GO" id="GO:0005546">
    <property type="term" value="F:phosphatidylinositol-4,5-bisphosphate binding"/>
    <property type="evidence" value="ECO:0007669"/>
    <property type="project" value="TreeGrafter"/>
</dbReference>
<dbReference type="GO" id="GO:0032266">
    <property type="term" value="F:phosphatidylinositol-3-phosphate binding"/>
    <property type="evidence" value="ECO:0007669"/>
    <property type="project" value="TreeGrafter"/>
</dbReference>
<evidence type="ECO:0000256" key="3">
    <source>
        <dbReference type="ARBA" id="ARBA00022737"/>
    </source>
</evidence>
<dbReference type="InterPro" id="IPR038716">
    <property type="entry name" value="P1/P2_N_sf"/>
</dbReference>
<feature type="coiled-coil region" evidence="8">
    <location>
        <begin position="511"/>
        <end position="552"/>
    </location>
</feature>
<keyword evidence="3" id="KW-0677">Repeat</keyword>
<organism evidence="10 11">
    <name type="scientific">Strongyloides stercoralis</name>
    <name type="common">Threadworm</name>
    <dbReference type="NCBI Taxonomy" id="6248"/>
    <lineage>
        <taxon>Eukaryota</taxon>
        <taxon>Metazoa</taxon>
        <taxon>Ecdysozoa</taxon>
        <taxon>Nematoda</taxon>
        <taxon>Chromadorea</taxon>
        <taxon>Rhabditida</taxon>
        <taxon>Tylenchina</taxon>
        <taxon>Panagrolaimomorpha</taxon>
        <taxon>Strongyloidoidea</taxon>
        <taxon>Strongyloididae</taxon>
        <taxon>Strongyloides</taxon>
    </lineage>
</organism>
<dbReference type="WBParaSite" id="TCONS_00010942.p1">
    <property type="protein sequence ID" value="TCONS_00010942.p1"/>
    <property type="gene ID" value="XLOC_004797"/>
</dbReference>
<sequence>MKYLAAYLLAQLGGVAAPSSKNVEDILGSVGIDVDAEALKGVLKALEGKNIEEVIAEGSKKLASVPSGGAAPVAAASTGAADAPAPAGRRYGIRTFRLSNLKLKIIVSSFCYNYKFYNNFIMITLRRNKNNSNQKNRHSCYYQASSGALIQICFYHEREVTFQKDMGTFHFDLLTSVFSHVLKSFDDPLINNITVLIDARKLNQKFVRLLLKTIKITFSNKISQVYLIEPEGFIIQQKINFDILMDAYDYKTTIISLTKIPKYINNRDLADPFGPYGLSTWTDILEGFIEHLDQKKCSKFVDKHYIIGGVTKLYKKEKSVLVELILNEIELRRRGDQRKIASIMEINYQRKKTAEKVEDNDLILTKRFDVINDEDEREESPKLIPALLREHCEGMSELIAWVRGAGAKWFDSLNDIGNSIDEVKQLDKDLRQLVKKAEEAVDQSRELSDGVDFFVSTKPEFTNELTILRDQMEIYVLDYVRKIKKHLAFVQQSLNFHNSLNNFYKESDILLKILCCENDEMNKNLECLKLEIEELENAFKKMNESYQEMEMIGSIFCENLSNFTTLDEKDKQKRAREFYNISEQIKNAKESRSKRKGLVEIRVLKLQQMLQLKTTENDILQVIEWLNEILTFESSTPNLIYTVNELYDYGKQLLQVSSLLRRSLRLQGSINSNLSLSLNKVFNTIEGNFNNYTSSCSTIIR</sequence>
<evidence type="ECO:0000256" key="7">
    <source>
        <dbReference type="ARBA" id="ARBA00035443"/>
    </source>
</evidence>